<sequence length="353" mass="38508">MTTRLAIAFSLLIGLSLTAFIPPAKQRVTLKREKQRVAVLVDGKLFTAFIYPDASVLKKAVLYPILTATGNPITRGWPMDPRPGERVDHPHHVGMWFNYGDVNGHDFWNNSNDLGPEHKGLMGTIVTTNIARLNENGNRAELTVEADWQDSGGKPMIKESTLYMFEADGQTRRIDRQTTLTALDKDVTFKDNKEGLVALRVARQLEHPSTKAEIFTDASGKATPVASLNNEGITGHYHSAVGKEGDAVWGTRAPWVELTGTLTGSAAAAGEPVSVVLFDNPKNVGYPTYWHARGYGLFAANPLAPSVMSAGKDAPMNYVLKAGQSVTFRHRLLIAPGTLTDGQIGQEAERFDK</sequence>
<dbReference type="AlphaFoldDB" id="A0A939G6I6"/>
<evidence type="ECO:0000313" key="2">
    <source>
        <dbReference type="Proteomes" id="UP000664795"/>
    </source>
</evidence>
<dbReference type="InterPro" id="IPR029475">
    <property type="entry name" value="DUF6807"/>
</dbReference>
<dbReference type="Pfam" id="PF14100">
    <property type="entry name" value="DUF6807"/>
    <property type="match status" value="1"/>
</dbReference>
<comment type="caution">
    <text evidence="1">The sequence shown here is derived from an EMBL/GenBank/DDBJ whole genome shotgun (WGS) entry which is preliminary data.</text>
</comment>
<name>A0A939G6I6_9BACT</name>
<dbReference type="EMBL" id="JAFMYU010000017">
    <property type="protein sequence ID" value="MBO0933079.1"/>
    <property type="molecule type" value="Genomic_DNA"/>
</dbReference>
<organism evidence="1 2">
    <name type="scientific">Fibrella aquatilis</name>
    <dbReference type="NCBI Taxonomy" id="2817059"/>
    <lineage>
        <taxon>Bacteria</taxon>
        <taxon>Pseudomonadati</taxon>
        <taxon>Bacteroidota</taxon>
        <taxon>Cytophagia</taxon>
        <taxon>Cytophagales</taxon>
        <taxon>Spirosomataceae</taxon>
        <taxon>Fibrella</taxon>
    </lineage>
</organism>
<evidence type="ECO:0000313" key="1">
    <source>
        <dbReference type="EMBL" id="MBO0933079.1"/>
    </source>
</evidence>
<protein>
    <submittedName>
        <fullName evidence="1">PmoA family protein</fullName>
    </submittedName>
</protein>
<keyword evidence="2" id="KW-1185">Reference proteome</keyword>
<gene>
    <name evidence="1" type="ORF">J2I48_18870</name>
</gene>
<proteinExistence type="predicted"/>
<accession>A0A939G6I6</accession>
<dbReference type="RefSeq" id="WP_207337046.1">
    <property type="nucleotide sequence ID" value="NZ_JAFMYU010000017.1"/>
</dbReference>
<reference evidence="1 2" key="1">
    <citation type="submission" date="2021-03" db="EMBL/GenBank/DDBJ databases">
        <title>Fibrella sp. HMF5036 genome sequencing and assembly.</title>
        <authorList>
            <person name="Kang H."/>
            <person name="Kim H."/>
            <person name="Bae S."/>
            <person name="Joh K."/>
        </authorList>
    </citation>
    <scope>NUCLEOTIDE SEQUENCE [LARGE SCALE GENOMIC DNA]</scope>
    <source>
        <strain evidence="1 2">HMF5036</strain>
    </source>
</reference>
<dbReference type="Proteomes" id="UP000664795">
    <property type="component" value="Unassembled WGS sequence"/>
</dbReference>